<keyword evidence="8" id="KW-0418">Kinase</keyword>
<sequence length="184" mass="19445">MPGALFAIVGPSGAGKDTLMRAAAQRLPALHLVRRVITRPSAAGGEDFEGVSEAEFARRLAAGEFVLHWQAHGLRYGIPAQVREVLGEGRQAIFNGSRAMLAEARAQFPALRVIHVTARPEVLAARLAARGRESTEDIAARLARAEIGLPAGIEAIEIDNSGALEAAVEALVAALQPESEKRSS</sequence>
<keyword evidence="4 6" id="KW-0547">Nucleotide-binding</keyword>
<dbReference type="Pfam" id="PF00625">
    <property type="entry name" value="Guanylate_kin"/>
    <property type="match status" value="1"/>
</dbReference>
<evidence type="ECO:0000313" key="9">
    <source>
        <dbReference type="Proteomes" id="UP000193409"/>
    </source>
</evidence>
<evidence type="ECO:0000256" key="2">
    <source>
        <dbReference type="ARBA" id="ARBA00005069"/>
    </source>
</evidence>
<dbReference type="SMART" id="SM00072">
    <property type="entry name" value="GuKc"/>
    <property type="match status" value="1"/>
</dbReference>
<evidence type="ECO:0000256" key="6">
    <source>
        <dbReference type="HAMAP-Rule" id="MF_00836"/>
    </source>
</evidence>
<dbReference type="PANTHER" id="PTHR23117">
    <property type="entry name" value="GUANYLATE KINASE-RELATED"/>
    <property type="match status" value="1"/>
</dbReference>
<dbReference type="HAMAP" id="MF_00836">
    <property type="entry name" value="PhnN"/>
    <property type="match status" value="1"/>
</dbReference>
<gene>
    <name evidence="6 8" type="primary">phnN</name>
    <name evidence="8" type="ORF">PSA7680_00741</name>
</gene>
<dbReference type="Gene3D" id="3.40.50.300">
    <property type="entry name" value="P-loop containing nucleotide triphosphate hydrolases"/>
    <property type="match status" value="1"/>
</dbReference>
<dbReference type="PROSITE" id="PS50052">
    <property type="entry name" value="GUANYLATE_KINASE_2"/>
    <property type="match status" value="1"/>
</dbReference>
<dbReference type="RefSeq" id="WP_085867353.1">
    <property type="nucleotide sequence ID" value="NZ_FWFQ01000003.1"/>
</dbReference>
<evidence type="ECO:0000256" key="5">
    <source>
        <dbReference type="ARBA" id="ARBA00022840"/>
    </source>
</evidence>
<feature type="domain" description="Guanylate kinase-like" evidence="7">
    <location>
        <begin position="3"/>
        <end position="176"/>
    </location>
</feature>
<dbReference type="InterPro" id="IPR008145">
    <property type="entry name" value="GK/Ca_channel_bsu"/>
</dbReference>
<protein>
    <recommendedName>
        <fullName evidence="6">Ribose 1,5-bisphosphate phosphokinase PhnN</fullName>
        <ecNumber evidence="6">2.7.4.23</ecNumber>
    </recommendedName>
    <alternativeName>
        <fullName evidence="6">Ribose 1,5-bisphosphokinase</fullName>
    </alternativeName>
</protein>
<dbReference type="EC" id="2.7.4.23" evidence="6"/>
<comment type="pathway">
    <text evidence="2 6">Metabolic intermediate biosynthesis; 5-phospho-alpha-D-ribose 1-diphosphate biosynthesis; 5-phospho-alpha-D-ribose 1-diphosphate from D-ribose 5-phosphate (route II): step 3/3.</text>
</comment>
<accession>A0A1Y5RNM1</accession>
<dbReference type="GO" id="GO:0019634">
    <property type="term" value="P:organic phosphonate metabolic process"/>
    <property type="evidence" value="ECO:0007669"/>
    <property type="project" value="UniProtKB-UniRule"/>
</dbReference>
<dbReference type="EMBL" id="FWFQ01000003">
    <property type="protein sequence ID" value="SLN20566.1"/>
    <property type="molecule type" value="Genomic_DNA"/>
</dbReference>
<evidence type="ECO:0000313" key="8">
    <source>
        <dbReference type="EMBL" id="SLN20566.1"/>
    </source>
</evidence>
<dbReference type="GO" id="GO:0005829">
    <property type="term" value="C:cytosol"/>
    <property type="evidence" value="ECO:0007669"/>
    <property type="project" value="TreeGrafter"/>
</dbReference>
<dbReference type="GO" id="GO:0006015">
    <property type="term" value="P:5-phosphoribose 1-diphosphate biosynthetic process"/>
    <property type="evidence" value="ECO:0007669"/>
    <property type="project" value="UniProtKB-UniRule"/>
</dbReference>
<comment type="function">
    <text evidence="6">Catalyzes the phosphorylation of ribose 1,5-bisphosphate to 5-phospho-D-ribosyl alpha-1-diphosphate (PRPP).</text>
</comment>
<evidence type="ECO:0000256" key="4">
    <source>
        <dbReference type="ARBA" id="ARBA00022741"/>
    </source>
</evidence>
<name>A0A1Y5RNM1_9RHOB</name>
<keyword evidence="3 6" id="KW-0808">Transferase</keyword>
<comment type="similarity">
    <text evidence="6">Belongs to the ribose 1,5-bisphosphokinase family.</text>
</comment>
<proteinExistence type="inferred from homology"/>
<dbReference type="NCBIfam" id="TIGR02322">
    <property type="entry name" value="phosphon_PhnN"/>
    <property type="match status" value="1"/>
</dbReference>
<keyword evidence="9" id="KW-1185">Reference proteome</keyword>
<evidence type="ECO:0000256" key="1">
    <source>
        <dbReference type="ARBA" id="ARBA00000373"/>
    </source>
</evidence>
<dbReference type="SUPFAM" id="SSF52540">
    <property type="entry name" value="P-loop containing nucleoside triphosphate hydrolases"/>
    <property type="match status" value="1"/>
</dbReference>
<feature type="binding site" evidence="6">
    <location>
        <begin position="10"/>
        <end position="17"/>
    </location>
    <ligand>
        <name>ATP</name>
        <dbReference type="ChEBI" id="CHEBI:30616"/>
    </ligand>
</feature>
<dbReference type="GO" id="GO:0033863">
    <property type="term" value="F:ribose 1,5-bisphosphate phosphokinase activity"/>
    <property type="evidence" value="ECO:0007669"/>
    <property type="project" value="UniProtKB-UniRule"/>
</dbReference>
<comment type="catalytic activity">
    <reaction evidence="1 6">
        <text>alpha-D-ribose 1,5-bisphosphate + ATP = 5-phospho-alpha-D-ribose 1-diphosphate + ADP</text>
        <dbReference type="Rhea" id="RHEA:20109"/>
        <dbReference type="ChEBI" id="CHEBI:30616"/>
        <dbReference type="ChEBI" id="CHEBI:58017"/>
        <dbReference type="ChEBI" id="CHEBI:68688"/>
        <dbReference type="ChEBI" id="CHEBI:456216"/>
        <dbReference type="EC" id="2.7.4.23"/>
    </reaction>
</comment>
<dbReference type="Proteomes" id="UP000193409">
    <property type="component" value="Unassembled WGS sequence"/>
</dbReference>
<dbReference type="UniPathway" id="UPA00087">
    <property type="reaction ID" value="UER00175"/>
</dbReference>
<dbReference type="InterPro" id="IPR027417">
    <property type="entry name" value="P-loop_NTPase"/>
</dbReference>
<dbReference type="AlphaFoldDB" id="A0A1Y5RNM1"/>
<dbReference type="InterPro" id="IPR012699">
    <property type="entry name" value="PhnN"/>
</dbReference>
<reference evidence="8 9" key="1">
    <citation type="submission" date="2017-03" db="EMBL/GenBank/DDBJ databases">
        <authorList>
            <person name="Afonso C.L."/>
            <person name="Miller P.J."/>
            <person name="Scott M.A."/>
            <person name="Spackman E."/>
            <person name="Goraichik I."/>
            <person name="Dimitrov K.M."/>
            <person name="Suarez D.L."/>
            <person name="Swayne D.E."/>
        </authorList>
    </citation>
    <scope>NUCLEOTIDE SEQUENCE [LARGE SCALE GENOMIC DNA]</scope>
    <source>
        <strain evidence="8 9">CECT 7680</strain>
    </source>
</reference>
<dbReference type="PANTHER" id="PTHR23117:SF8">
    <property type="entry name" value="RIBOSE 1,5-BISPHOSPHATE PHOSPHOKINASE PHNN"/>
    <property type="match status" value="1"/>
</dbReference>
<dbReference type="OrthoDB" id="341217at2"/>
<evidence type="ECO:0000259" key="7">
    <source>
        <dbReference type="PROSITE" id="PS50052"/>
    </source>
</evidence>
<evidence type="ECO:0000256" key="3">
    <source>
        <dbReference type="ARBA" id="ARBA00022679"/>
    </source>
</evidence>
<dbReference type="GO" id="GO:0005524">
    <property type="term" value="F:ATP binding"/>
    <property type="evidence" value="ECO:0007669"/>
    <property type="project" value="UniProtKB-KW"/>
</dbReference>
<organism evidence="8 9">
    <name type="scientific">Pseudoruegeria aquimaris</name>
    <dbReference type="NCBI Taxonomy" id="393663"/>
    <lineage>
        <taxon>Bacteria</taxon>
        <taxon>Pseudomonadati</taxon>
        <taxon>Pseudomonadota</taxon>
        <taxon>Alphaproteobacteria</taxon>
        <taxon>Rhodobacterales</taxon>
        <taxon>Roseobacteraceae</taxon>
        <taxon>Pseudoruegeria</taxon>
    </lineage>
</organism>
<dbReference type="InterPro" id="IPR008144">
    <property type="entry name" value="Guanylate_kin-like_dom"/>
</dbReference>
<keyword evidence="5 6" id="KW-0067">ATP-binding</keyword>